<feature type="compositionally biased region" description="Basic and acidic residues" evidence="6">
    <location>
        <begin position="118"/>
        <end position="128"/>
    </location>
</feature>
<dbReference type="RefSeq" id="XP_070904681.1">
    <property type="nucleotide sequence ID" value="XM_071042583.1"/>
</dbReference>
<dbReference type="SUPFAM" id="SSF144083">
    <property type="entry name" value="Magnesium transport protein CorA, transmembrane region"/>
    <property type="match status" value="1"/>
</dbReference>
<feature type="region of interest" description="Disordered" evidence="6">
    <location>
        <begin position="1161"/>
        <end position="1180"/>
    </location>
</feature>
<evidence type="ECO:0000313" key="8">
    <source>
        <dbReference type="EMBL" id="KAL2859747.1"/>
    </source>
</evidence>
<protein>
    <submittedName>
        <fullName evidence="8">Stretch-activated Ca2+-permeable channel component-domain-containing protein</fullName>
    </submittedName>
</protein>
<dbReference type="SUPFAM" id="SSF143865">
    <property type="entry name" value="CorA soluble domain-like"/>
    <property type="match status" value="1"/>
</dbReference>
<evidence type="ECO:0000256" key="7">
    <source>
        <dbReference type="SAM" id="Phobius"/>
    </source>
</evidence>
<evidence type="ECO:0000313" key="9">
    <source>
        <dbReference type="Proteomes" id="UP001610444"/>
    </source>
</evidence>
<feature type="region of interest" description="Disordered" evidence="6">
    <location>
        <begin position="255"/>
        <end position="282"/>
    </location>
</feature>
<comment type="similarity">
    <text evidence="2">Belongs to the CorA metal ion transporter (MIT) (TC 1.A.35) family.</text>
</comment>
<keyword evidence="5 7" id="KW-0472">Membrane</keyword>
<feature type="region of interest" description="Disordered" evidence="6">
    <location>
        <begin position="98"/>
        <end position="150"/>
    </location>
</feature>
<feature type="transmembrane region" description="Helical" evidence="7">
    <location>
        <begin position="622"/>
        <end position="639"/>
    </location>
</feature>
<evidence type="ECO:0000256" key="3">
    <source>
        <dbReference type="ARBA" id="ARBA00022692"/>
    </source>
</evidence>
<evidence type="ECO:0000256" key="1">
    <source>
        <dbReference type="ARBA" id="ARBA00004141"/>
    </source>
</evidence>
<dbReference type="PANTHER" id="PTHR21535:SF55">
    <property type="entry name" value="MAGNESIUM TRANSPORTER ALR1-RELATED"/>
    <property type="match status" value="1"/>
</dbReference>
<dbReference type="InterPro" id="IPR045861">
    <property type="entry name" value="CorA_cytoplasmic_dom"/>
</dbReference>
<feature type="compositionally biased region" description="Basic and acidic residues" evidence="6">
    <location>
        <begin position="255"/>
        <end position="277"/>
    </location>
</feature>
<gene>
    <name evidence="8" type="ORF">BJX68DRAFT_252544</name>
</gene>
<dbReference type="Proteomes" id="UP001610444">
    <property type="component" value="Unassembled WGS sequence"/>
</dbReference>
<sequence length="1180" mass="131661">MTESPRSERYMDLTRFSTPVPELDDHRFHLDNTPRIEATADMALSRQNTAQQGIVEVPQRPDLLQIQDVYRDSGPFSRDFEQAIMDDDRSANDLNAIGRRFSVEPTGNVRHGRTYSRTHQDMGNRSRESSVSARSSSPPNSVDAFADPRRRERANTLESHAAPDLEAILQRTVSGGTRRPTFSNASVIRPQPGDIQLDSTEDTCVPPFDEPGRIPVIDYEELEEFVALNQKMKPSISRRKHSVSSQGRYSHVFHDLRPGAHKPSEVDEKHSSPERSSGELMPPMFDEKIFDNANERNLLDNLKNENEPTRFGFFSSESQSTVHAAELGDLVLPGDTFRDLFQLGPEGGVWWLDVLNPSEAEVSALSRAFSIHPLTTEDILTQESREKVELFKQYYFVCFRTFYQVDKTSERFMEPVNFYMVVFRDGVISFSFTENPHAANVRRRIGKLRDYVSLSSDWICYAMIFGPAIREIEVETEAIEDLVFIARMEDFESFLPRIGNLRKKVMSLMRLLGGKADVIRGFSKRCNEQYSVTPRGDIGLYLGDIQDHVVTMMSNLAHFEKMLSRSHTNYLAQLNVTNLVLGNHANKVLSKVTLIATILVPMNLICGLFGMNVHVPGQDVPGYGWFFGIVGVLAAVVVINDTPVGFPYLLSSFSGLLIDDDVDKMGEARGLDLVRRVPDGATVLRNNHVQTREILMGEIQHAHFTVDSNGDNNVNDTSNNLNNNTSKRAITPVYLSLTICSKPIVNESIADTALPLPQLAVYVSTSESLQDPGPHHGNDTDQVIHRSEEGYMSTNVSSESNVYIGVVAPEDGNFSGSYSYQIAASTDGLFHSIDEKTALLHLSDSGSDAALLTTVSPVHQMLTQDQLKDWRNRTAVYTMFVNNANNTAVAGISRSYCALEQHSQVAEGDNLQTSMTTRGNVDNGLQEQFYVTGLNRSSSYIAVLAMPGNSSNSGNSVGGGGKLWQPKPFSTKTNDNCAVVYDLDFCSDVAYAVPSHPSMNLSEIRSKYDKYAEELYTNFNYSLQQIQCNTSNETIFSMAVNCTVCASAYKNWLCAVTIPQCDDFSSTNNQSNVMMRNTGQAFPNGTHISNLTLRDDPIRNRSRNPNLIDKQIQPGPYNEILPHLNKCHDLVRSCPMALGFQCPKGELLHVELVCYRRALGSKPPTAKNARQRKDKKPRGS</sequence>
<name>A0ABR4L5D7_9EURO</name>
<feature type="compositionally biased region" description="Polar residues" evidence="6">
    <location>
        <begin position="176"/>
        <end position="186"/>
    </location>
</feature>
<evidence type="ECO:0000256" key="6">
    <source>
        <dbReference type="SAM" id="MobiDB-lite"/>
    </source>
</evidence>
<dbReference type="InterPro" id="IPR024338">
    <property type="entry name" value="MID1/Yam8"/>
</dbReference>
<dbReference type="CDD" id="cd12829">
    <property type="entry name" value="Alr1p-like"/>
    <property type="match status" value="1"/>
</dbReference>
<dbReference type="Pfam" id="PF01544">
    <property type="entry name" value="CorA"/>
    <property type="match status" value="1"/>
</dbReference>
<feature type="compositionally biased region" description="Low complexity" evidence="6">
    <location>
        <begin position="129"/>
        <end position="142"/>
    </location>
</feature>
<dbReference type="EMBL" id="JBFXLR010000003">
    <property type="protein sequence ID" value="KAL2859747.1"/>
    <property type="molecule type" value="Genomic_DNA"/>
</dbReference>
<dbReference type="PANTHER" id="PTHR21535">
    <property type="entry name" value="MAGNESIUM AND COBALT TRANSPORT PROTEIN/MITOCHONDRIAL IMPORT INNER MEMBRANE TRANSLOCASE SUBUNIT TIM8"/>
    <property type="match status" value="1"/>
</dbReference>
<accession>A0ABR4L5D7</accession>
<feature type="transmembrane region" description="Helical" evidence="7">
    <location>
        <begin position="588"/>
        <end position="610"/>
    </location>
</feature>
<proteinExistence type="inferred from homology"/>
<dbReference type="Gene3D" id="3.30.460.20">
    <property type="entry name" value="CorA soluble domain-like"/>
    <property type="match status" value="1"/>
</dbReference>
<dbReference type="Gene3D" id="1.20.58.340">
    <property type="entry name" value="Magnesium transport protein CorA, transmembrane region"/>
    <property type="match status" value="2"/>
</dbReference>
<reference evidence="8 9" key="1">
    <citation type="submission" date="2024-07" db="EMBL/GenBank/DDBJ databases">
        <title>Section-level genome sequencing and comparative genomics of Aspergillus sections Usti and Cavernicolus.</title>
        <authorList>
            <consortium name="Lawrence Berkeley National Laboratory"/>
            <person name="Nybo J.L."/>
            <person name="Vesth T.C."/>
            <person name="Theobald S."/>
            <person name="Frisvad J.C."/>
            <person name="Larsen T.O."/>
            <person name="Kjaerboelling I."/>
            <person name="Rothschild-Mancinelli K."/>
            <person name="Lyhne E.K."/>
            <person name="Kogle M.E."/>
            <person name="Barry K."/>
            <person name="Clum A."/>
            <person name="Na H."/>
            <person name="Ledsgaard L."/>
            <person name="Lin J."/>
            <person name="Lipzen A."/>
            <person name="Kuo A."/>
            <person name="Riley R."/>
            <person name="Mondo S."/>
            <person name="LaButti K."/>
            <person name="Haridas S."/>
            <person name="Pangalinan J."/>
            <person name="Salamov A.A."/>
            <person name="Simmons B.A."/>
            <person name="Magnuson J.K."/>
            <person name="Chen J."/>
            <person name="Drula E."/>
            <person name="Henrissat B."/>
            <person name="Wiebenga A."/>
            <person name="Lubbers R.J."/>
            <person name="Gomes A.C."/>
            <person name="Macurrencykelacurrency M.R."/>
            <person name="Stajich J."/>
            <person name="Grigoriev I.V."/>
            <person name="Mortensen U.H."/>
            <person name="De vries R.P."/>
            <person name="Baker S.E."/>
            <person name="Andersen M.R."/>
        </authorList>
    </citation>
    <scope>NUCLEOTIDE SEQUENCE [LARGE SCALE GENOMIC DNA]</scope>
    <source>
        <strain evidence="8 9">CBS 756.74</strain>
    </source>
</reference>
<evidence type="ECO:0000256" key="4">
    <source>
        <dbReference type="ARBA" id="ARBA00022989"/>
    </source>
</evidence>
<dbReference type="InterPro" id="IPR002523">
    <property type="entry name" value="MgTranspt_CorA/ZnTranspt_ZntB"/>
</dbReference>
<dbReference type="InterPro" id="IPR045863">
    <property type="entry name" value="CorA_TM1_TM2"/>
</dbReference>
<evidence type="ECO:0000256" key="2">
    <source>
        <dbReference type="ARBA" id="ARBA00009765"/>
    </source>
</evidence>
<dbReference type="Pfam" id="PF12929">
    <property type="entry name" value="Mid1"/>
    <property type="match status" value="1"/>
</dbReference>
<dbReference type="InterPro" id="IPR044089">
    <property type="entry name" value="Alr1-like"/>
</dbReference>
<feature type="compositionally biased region" description="Basic residues" evidence="6">
    <location>
        <begin position="1169"/>
        <end position="1180"/>
    </location>
</feature>
<feature type="region of interest" description="Disordered" evidence="6">
    <location>
        <begin position="176"/>
        <end position="199"/>
    </location>
</feature>
<comment type="caution">
    <text evidence="8">The sequence shown here is derived from an EMBL/GenBank/DDBJ whole genome shotgun (WGS) entry which is preliminary data.</text>
</comment>
<keyword evidence="9" id="KW-1185">Reference proteome</keyword>
<keyword evidence="3 7" id="KW-0812">Transmembrane</keyword>
<dbReference type="GeneID" id="98157747"/>
<evidence type="ECO:0000256" key="5">
    <source>
        <dbReference type="ARBA" id="ARBA00023136"/>
    </source>
</evidence>
<feature type="region of interest" description="Disordered" evidence="6">
    <location>
        <begin position="1085"/>
        <end position="1111"/>
    </location>
</feature>
<comment type="subcellular location">
    <subcellularLocation>
        <location evidence="1">Membrane</location>
        <topology evidence="1">Multi-pass membrane protein</topology>
    </subcellularLocation>
</comment>
<organism evidence="8 9">
    <name type="scientific">Aspergillus pseudodeflectus</name>
    <dbReference type="NCBI Taxonomy" id="176178"/>
    <lineage>
        <taxon>Eukaryota</taxon>
        <taxon>Fungi</taxon>
        <taxon>Dikarya</taxon>
        <taxon>Ascomycota</taxon>
        <taxon>Pezizomycotina</taxon>
        <taxon>Eurotiomycetes</taxon>
        <taxon>Eurotiomycetidae</taxon>
        <taxon>Eurotiales</taxon>
        <taxon>Aspergillaceae</taxon>
        <taxon>Aspergillus</taxon>
        <taxon>Aspergillus subgen. Nidulantes</taxon>
    </lineage>
</organism>
<keyword evidence="4 7" id="KW-1133">Transmembrane helix</keyword>